<reference evidence="1 2" key="1">
    <citation type="journal article" date="2019" name="Commun. Biol.">
        <title>The bagworm genome reveals a unique fibroin gene that provides high tensile strength.</title>
        <authorList>
            <person name="Kono N."/>
            <person name="Nakamura H."/>
            <person name="Ohtoshi R."/>
            <person name="Tomita M."/>
            <person name="Numata K."/>
            <person name="Arakawa K."/>
        </authorList>
    </citation>
    <scope>NUCLEOTIDE SEQUENCE [LARGE SCALE GENOMIC DNA]</scope>
</reference>
<gene>
    <name evidence="1" type="ORF">EVAR_64347_1</name>
</gene>
<proteinExistence type="predicted"/>
<comment type="caution">
    <text evidence="1">The sequence shown here is derived from an EMBL/GenBank/DDBJ whole genome shotgun (WGS) entry which is preliminary data.</text>
</comment>
<name>A0A4C1ZQK4_EUMVA</name>
<organism evidence="1 2">
    <name type="scientific">Eumeta variegata</name>
    <name type="common">Bagworm moth</name>
    <name type="synonym">Eumeta japonica</name>
    <dbReference type="NCBI Taxonomy" id="151549"/>
    <lineage>
        <taxon>Eukaryota</taxon>
        <taxon>Metazoa</taxon>
        <taxon>Ecdysozoa</taxon>
        <taxon>Arthropoda</taxon>
        <taxon>Hexapoda</taxon>
        <taxon>Insecta</taxon>
        <taxon>Pterygota</taxon>
        <taxon>Neoptera</taxon>
        <taxon>Endopterygota</taxon>
        <taxon>Lepidoptera</taxon>
        <taxon>Glossata</taxon>
        <taxon>Ditrysia</taxon>
        <taxon>Tineoidea</taxon>
        <taxon>Psychidae</taxon>
        <taxon>Oiketicinae</taxon>
        <taxon>Eumeta</taxon>
    </lineage>
</organism>
<protein>
    <submittedName>
        <fullName evidence="1">Uncharacterized protein</fullName>
    </submittedName>
</protein>
<accession>A0A4C1ZQK4</accession>
<evidence type="ECO:0000313" key="1">
    <source>
        <dbReference type="EMBL" id="GBP88927.1"/>
    </source>
</evidence>
<keyword evidence="2" id="KW-1185">Reference proteome</keyword>
<dbReference type="Proteomes" id="UP000299102">
    <property type="component" value="Unassembled WGS sequence"/>
</dbReference>
<dbReference type="EMBL" id="BGZK01001966">
    <property type="protein sequence ID" value="GBP88927.1"/>
    <property type="molecule type" value="Genomic_DNA"/>
</dbReference>
<sequence length="178" mass="19603">MFRPMPRLRSAGSQTGRSRSAFVRFVASKTRERKALFVDGLFPDRSRTGDFDVFPAAAAATSAVRRILDRALCRVSGAAGHLLFHLFEDTSVCVRPKLIIIYEDGPRRARARSGSIAVQREDISDHCNTINPKLDRGLKAVHYQISGGPDGGETPLCTRSHVLKLDENAAPIKRNACE</sequence>
<dbReference type="AlphaFoldDB" id="A0A4C1ZQK4"/>
<evidence type="ECO:0000313" key="2">
    <source>
        <dbReference type="Proteomes" id="UP000299102"/>
    </source>
</evidence>